<name>A0A5J5EUA4_9PEZI</name>
<dbReference type="EMBL" id="VXIS01000118">
    <property type="protein sequence ID" value="KAA8903371.1"/>
    <property type="molecule type" value="Genomic_DNA"/>
</dbReference>
<keyword evidence="3" id="KW-1185">Reference proteome</keyword>
<evidence type="ECO:0000256" key="1">
    <source>
        <dbReference type="SAM" id="SignalP"/>
    </source>
</evidence>
<dbReference type="InParanoid" id="A0A5J5EUA4"/>
<dbReference type="Proteomes" id="UP000326924">
    <property type="component" value="Unassembled WGS sequence"/>
</dbReference>
<keyword evidence="1" id="KW-0732">Signal</keyword>
<organism evidence="2 3">
    <name type="scientific">Sphaerosporella brunnea</name>
    <dbReference type="NCBI Taxonomy" id="1250544"/>
    <lineage>
        <taxon>Eukaryota</taxon>
        <taxon>Fungi</taxon>
        <taxon>Dikarya</taxon>
        <taxon>Ascomycota</taxon>
        <taxon>Pezizomycotina</taxon>
        <taxon>Pezizomycetes</taxon>
        <taxon>Pezizales</taxon>
        <taxon>Pyronemataceae</taxon>
        <taxon>Sphaerosporella</taxon>
    </lineage>
</organism>
<proteinExistence type="predicted"/>
<protein>
    <recommendedName>
        <fullName evidence="4">Secreted protein</fullName>
    </recommendedName>
</protein>
<gene>
    <name evidence="2" type="ORF">FN846DRAFT_908103</name>
</gene>
<dbReference type="AlphaFoldDB" id="A0A5J5EUA4"/>
<evidence type="ECO:0000313" key="3">
    <source>
        <dbReference type="Proteomes" id="UP000326924"/>
    </source>
</evidence>
<feature type="signal peptide" evidence="1">
    <location>
        <begin position="1"/>
        <end position="15"/>
    </location>
</feature>
<feature type="chain" id="PRO_5023815103" description="Secreted protein" evidence="1">
    <location>
        <begin position="16"/>
        <end position="189"/>
    </location>
</feature>
<sequence>MLGLVIALPTLCVAGQQQSRNLTPPSHIESNGEIVLRFVIVGPGPEQTIFCFDGVHVALDVLLQGGDVGVQVLADNVERREVLCVTSLVTWWSNAGGRRNKIDGLLGSAAAPVHAVLSFFSVGVMLVGRVRGRCLSGKFVVWCKDPRTMTFLGWGILGPDKQVMNGDGPLSVLHSRKPLPEHNLCVDVE</sequence>
<accession>A0A5J5EUA4</accession>
<reference evidence="2 3" key="1">
    <citation type="submission" date="2019-09" db="EMBL/GenBank/DDBJ databases">
        <title>Draft genome of the ectomycorrhizal ascomycete Sphaerosporella brunnea.</title>
        <authorList>
            <consortium name="DOE Joint Genome Institute"/>
            <person name="Benucci G.M."/>
            <person name="Marozzi G."/>
            <person name="Antonielli L."/>
            <person name="Sanchez S."/>
            <person name="Marco P."/>
            <person name="Wang X."/>
            <person name="Falini L.B."/>
            <person name="Barry K."/>
            <person name="Haridas S."/>
            <person name="Lipzen A."/>
            <person name="Labutti K."/>
            <person name="Grigoriev I.V."/>
            <person name="Murat C."/>
            <person name="Martin F."/>
            <person name="Albertini E."/>
            <person name="Donnini D."/>
            <person name="Bonito G."/>
        </authorList>
    </citation>
    <scope>NUCLEOTIDE SEQUENCE [LARGE SCALE GENOMIC DNA]</scope>
    <source>
        <strain evidence="2 3">Sb_GMNB300</strain>
    </source>
</reference>
<evidence type="ECO:0008006" key="4">
    <source>
        <dbReference type="Google" id="ProtNLM"/>
    </source>
</evidence>
<comment type="caution">
    <text evidence="2">The sequence shown here is derived from an EMBL/GenBank/DDBJ whole genome shotgun (WGS) entry which is preliminary data.</text>
</comment>
<evidence type="ECO:0000313" key="2">
    <source>
        <dbReference type="EMBL" id="KAA8903371.1"/>
    </source>
</evidence>